<dbReference type="RefSeq" id="WP_161967173.1">
    <property type="nucleotide sequence ID" value="NZ_NIDE01000001.1"/>
</dbReference>
<comment type="function">
    <text evidence="5">Could be a nuclease involved in processing of the 5'-end of pre-16S rRNA.</text>
</comment>
<feature type="domain" description="YqgF/RNase H-like" evidence="6">
    <location>
        <begin position="19"/>
        <end position="119"/>
    </location>
</feature>
<evidence type="ECO:0000256" key="2">
    <source>
        <dbReference type="ARBA" id="ARBA00022517"/>
    </source>
</evidence>
<evidence type="ECO:0000256" key="5">
    <source>
        <dbReference type="HAMAP-Rule" id="MF_00651"/>
    </source>
</evidence>
<dbReference type="NCBIfam" id="TIGR00250">
    <property type="entry name" value="RNAse_H_YqgF"/>
    <property type="match status" value="1"/>
</dbReference>
<dbReference type="HAMAP" id="MF_00651">
    <property type="entry name" value="Nuclease_YqgF"/>
    <property type="match status" value="1"/>
</dbReference>
<dbReference type="Proteomes" id="UP000214646">
    <property type="component" value="Unassembled WGS sequence"/>
</dbReference>
<evidence type="ECO:0000313" key="8">
    <source>
        <dbReference type="Proteomes" id="UP000214646"/>
    </source>
</evidence>
<comment type="caution">
    <text evidence="7">The sequence shown here is derived from an EMBL/GenBank/DDBJ whole genome shotgun (WGS) entry which is preliminary data.</text>
</comment>
<evidence type="ECO:0000256" key="1">
    <source>
        <dbReference type="ARBA" id="ARBA00022490"/>
    </source>
</evidence>
<comment type="similarity">
    <text evidence="5">Belongs to the YqgF HJR family.</text>
</comment>
<dbReference type="CDD" id="cd16964">
    <property type="entry name" value="YqgF"/>
    <property type="match status" value="1"/>
</dbReference>
<keyword evidence="3 5" id="KW-0540">Nuclease</keyword>
<dbReference type="OrthoDB" id="9790539at2"/>
<evidence type="ECO:0000259" key="6">
    <source>
        <dbReference type="SMART" id="SM00732"/>
    </source>
</evidence>
<dbReference type="PANTHER" id="PTHR33317:SF4">
    <property type="entry name" value="POLYNUCLEOTIDYL TRANSFERASE, RIBONUCLEASE H-LIKE SUPERFAMILY PROTEIN"/>
    <property type="match status" value="1"/>
</dbReference>
<keyword evidence="2 5" id="KW-0690">Ribosome biogenesis</keyword>
<keyword evidence="8" id="KW-1185">Reference proteome</keyword>
<dbReference type="Gene3D" id="3.30.420.140">
    <property type="entry name" value="YqgF/RNase H-like domain"/>
    <property type="match status" value="1"/>
</dbReference>
<evidence type="ECO:0000256" key="3">
    <source>
        <dbReference type="ARBA" id="ARBA00022722"/>
    </source>
</evidence>
<proteinExistence type="inferred from homology"/>
<dbReference type="GO" id="GO:0000967">
    <property type="term" value="P:rRNA 5'-end processing"/>
    <property type="evidence" value="ECO:0007669"/>
    <property type="project" value="UniProtKB-UniRule"/>
</dbReference>
<dbReference type="AlphaFoldDB" id="A0A225EAB4"/>
<name>A0A225EAB4_9BACT</name>
<sequence>MSEPTPPAAVNQVPFPSRGRVIGVDFGSVRIGLAVCDADRIISSPHQTYERRGPDADTAYFRKLAAAEGAVGFVVGLAILLNGDEGPKAKECRAFGAWLGQVTSLPVAFWDERFTTAAAEDSLLSAGLTNKKRKGRRDRVAAQLILQAFLDAGCPSGT</sequence>
<evidence type="ECO:0000256" key="4">
    <source>
        <dbReference type="ARBA" id="ARBA00022801"/>
    </source>
</evidence>
<dbReference type="InterPro" id="IPR012337">
    <property type="entry name" value="RNaseH-like_sf"/>
</dbReference>
<dbReference type="PANTHER" id="PTHR33317">
    <property type="entry name" value="POLYNUCLEOTIDYL TRANSFERASE, RIBONUCLEASE H-LIKE SUPERFAMILY PROTEIN"/>
    <property type="match status" value="1"/>
</dbReference>
<gene>
    <name evidence="7" type="ORF">FRUB_00675</name>
</gene>
<evidence type="ECO:0000313" key="7">
    <source>
        <dbReference type="EMBL" id="OWK46976.1"/>
    </source>
</evidence>
<dbReference type="SUPFAM" id="SSF53098">
    <property type="entry name" value="Ribonuclease H-like"/>
    <property type="match status" value="1"/>
</dbReference>
<dbReference type="EC" id="3.1.-.-" evidence="5"/>
<organism evidence="7 8">
    <name type="scientific">Fimbriiglobus ruber</name>
    <dbReference type="NCBI Taxonomy" id="1908690"/>
    <lineage>
        <taxon>Bacteria</taxon>
        <taxon>Pseudomonadati</taxon>
        <taxon>Planctomycetota</taxon>
        <taxon>Planctomycetia</taxon>
        <taxon>Gemmatales</taxon>
        <taxon>Gemmataceae</taxon>
        <taxon>Fimbriiglobus</taxon>
    </lineage>
</organism>
<dbReference type="EMBL" id="NIDE01000001">
    <property type="protein sequence ID" value="OWK46976.1"/>
    <property type="molecule type" value="Genomic_DNA"/>
</dbReference>
<dbReference type="InterPro" id="IPR005227">
    <property type="entry name" value="YqgF"/>
</dbReference>
<dbReference type="GO" id="GO:0016788">
    <property type="term" value="F:hydrolase activity, acting on ester bonds"/>
    <property type="evidence" value="ECO:0007669"/>
    <property type="project" value="UniProtKB-UniRule"/>
</dbReference>
<keyword evidence="4 5" id="KW-0378">Hydrolase</keyword>
<keyword evidence="1 5" id="KW-0963">Cytoplasm</keyword>
<dbReference type="GO" id="GO:0004518">
    <property type="term" value="F:nuclease activity"/>
    <property type="evidence" value="ECO:0007669"/>
    <property type="project" value="UniProtKB-KW"/>
</dbReference>
<dbReference type="InterPro" id="IPR037027">
    <property type="entry name" value="YqgF/RNaseH-like_dom_sf"/>
</dbReference>
<reference evidence="8" key="1">
    <citation type="submission" date="2017-06" db="EMBL/GenBank/DDBJ databases">
        <title>Genome analysis of Fimbriiglobus ruber SP5, the first member of the order Planctomycetales with confirmed chitinolytic capability.</title>
        <authorList>
            <person name="Ravin N.V."/>
            <person name="Rakitin A.L."/>
            <person name="Ivanova A.A."/>
            <person name="Beletsky A.V."/>
            <person name="Kulichevskaya I.S."/>
            <person name="Mardanov A.V."/>
            <person name="Dedysh S.N."/>
        </authorList>
    </citation>
    <scope>NUCLEOTIDE SEQUENCE [LARGE SCALE GENOMIC DNA]</scope>
    <source>
        <strain evidence="8">SP5</strain>
    </source>
</reference>
<comment type="subcellular location">
    <subcellularLocation>
        <location evidence="5">Cytoplasm</location>
    </subcellularLocation>
</comment>
<dbReference type="Pfam" id="PF03652">
    <property type="entry name" value="RuvX"/>
    <property type="match status" value="1"/>
</dbReference>
<protein>
    <recommendedName>
        <fullName evidence="5">Putative pre-16S rRNA nuclease</fullName>
        <ecNumber evidence="5">3.1.-.-</ecNumber>
    </recommendedName>
</protein>
<dbReference type="GO" id="GO:0005829">
    <property type="term" value="C:cytosol"/>
    <property type="evidence" value="ECO:0007669"/>
    <property type="project" value="TreeGrafter"/>
</dbReference>
<accession>A0A225EAB4</accession>
<dbReference type="InterPro" id="IPR006641">
    <property type="entry name" value="YqgF/RNaseH-like_dom"/>
</dbReference>
<dbReference type="SMART" id="SM00732">
    <property type="entry name" value="YqgFc"/>
    <property type="match status" value="1"/>
</dbReference>